<dbReference type="GO" id="GO:0006666">
    <property type="term" value="P:3-keto-sphinganine metabolic process"/>
    <property type="evidence" value="ECO:0007669"/>
    <property type="project" value="TreeGrafter"/>
</dbReference>
<evidence type="ECO:0000313" key="1">
    <source>
        <dbReference type="EMBL" id="NYD43188.1"/>
    </source>
</evidence>
<organism evidence="1 2">
    <name type="scientific">Nocardioides panaciterrulae</name>
    <dbReference type="NCBI Taxonomy" id="661492"/>
    <lineage>
        <taxon>Bacteria</taxon>
        <taxon>Bacillati</taxon>
        <taxon>Actinomycetota</taxon>
        <taxon>Actinomycetes</taxon>
        <taxon>Propionibacteriales</taxon>
        <taxon>Nocardioidaceae</taxon>
        <taxon>Nocardioides</taxon>
    </lineage>
</organism>
<dbReference type="InterPro" id="IPR036291">
    <property type="entry name" value="NAD(P)-bd_dom_sf"/>
</dbReference>
<dbReference type="PANTHER" id="PTHR43550">
    <property type="entry name" value="3-KETODIHYDROSPHINGOSINE REDUCTASE"/>
    <property type="match status" value="1"/>
</dbReference>
<keyword evidence="1" id="KW-0560">Oxidoreductase</keyword>
<dbReference type="AlphaFoldDB" id="A0A7Y9E8R2"/>
<dbReference type="EC" id="1.1.1.102" evidence="1"/>
<reference evidence="1 2" key="1">
    <citation type="submission" date="2020-07" db="EMBL/GenBank/DDBJ databases">
        <title>Sequencing the genomes of 1000 actinobacteria strains.</title>
        <authorList>
            <person name="Klenk H.-P."/>
        </authorList>
    </citation>
    <scope>NUCLEOTIDE SEQUENCE [LARGE SCALE GENOMIC DNA]</scope>
    <source>
        <strain evidence="1 2">DSM 21350</strain>
    </source>
</reference>
<dbReference type="GO" id="GO:0047560">
    <property type="term" value="F:3-dehydrosphinganine reductase activity"/>
    <property type="evidence" value="ECO:0007669"/>
    <property type="project" value="UniProtKB-EC"/>
</dbReference>
<dbReference type="PRINTS" id="PR00081">
    <property type="entry name" value="GDHRDH"/>
</dbReference>
<name>A0A7Y9E8R2_9ACTN</name>
<protein>
    <submittedName>
        <fullName evidence="1">3-dehydrosphinganine reductase</fullName>
        <ecNumber evidence="1">1.1.1.102</ecNumber>
    </submittedName>
</protein>
<dbReference type="RefSeq" id="WP_179664738.1">
    <property type="nucleotide sequence ID" value="NZ_JACCBG010000001.1"/>
</dbReference>
<accession>A0A7Y9E8R2</accession>
<gene>
    <name evidence="1" type="ORF">BJZ21_003271</name>
</gene>
<dbReference type="SUPFAM" id="SSF51735">
    <property type="entry name" value="NAD(P)-binding Rossmann-fold domains"/>
    <property type="match status" value="1"/>
</dbReference>
<proteinExistence type="predicted"/>
<comment type="caution">
    <text evidence="1">The sequence shown here is derived from an EMBL/GenBank/DDBJ whole genome shotgun (WGS) entry which is preliminary data.</text>
</comment>
<sequence length="278" mass="29533">MRHQSHGYDGSRELDPFFAQHAIVTGGSSGIGLALVRLLVEAGARVTVLALDDADLVALTAPPYDGAVLAVPTDVAWRDEAFAGVARAEAAHGPADLVVTCAGVVRPGYFTELDPAEHEREMQVNYFGTLWTLRAAAPAMMARRRGAMMAISSFAGLVGPFGYTAYSPSKFAVRGLCECLRAELKPHGVHVGCVFPPDTDTPMLAAEVPLKPTEAQASSMLPVLSAEQVARAVLRGARRRTARVHPGRRTPAYARAVTALPGVTGLVMDRDVARSARH</sequence>
<dbReference type="GO" id="GO:0030148">
    <property type="term" value="P:sphingolipid biosynthetic process"/>
    <property type="evidence" value="ECO:0007669"/>
    <property type="project" value="TreeGrafter"/>
</dbReference>
<dbReference type="Proteomes" id="UP000535511">
    <property type="component" value="Unassembled WGS sequence"/>
</dbReference>
<evidence type="ECO:0000313" key="2">
    <source>
        <dbReference type="Proteomes" id="UP000535511"/>
    </source>
</evidence>
<dbReference type="GO" id="GO:0016020">
    <property type="term" value="C:membrane"/>
    <property type="evidence" value="ECO:0007669"/>
    <property type="project" value="GOC"/>
</dbReference>
<dbReference type="Gene3D" id="3.40.50.720">
    <property type="entry name" value="NAD(P)-binding Rossmann-like Domain"/>
    <property type="match status" value="1"/>
</dbReference>
<dbReference type="InterPro" id="IPR002347">
    <property type="entry name" value="SDR_fam"/>
</dbReference>
<dbReference type="PANTHER" id="PTHR43550:SF3">
    <property type="entry name" value="3-KETODIHYDROSPHINGOSINE REDUCTASE"/>
    <property type="match status" value="1"/>
</dbReference>
<dbReference type="EMBL" id="JACCBG010000001">
    <property type="protein sequence ID" value="NYD43188.1"/>
    <property type="molecule type" value="Genomic_DNA"/>
</dbReference>
<keyword evidence="2" id="KW-1185">Reference proteome</keyword>
<dbReference type="Pfam" id="PF00106">
    <property type="entry name" value="adh_short"/>
    <property type="match status" value="1"/>
</dbReference>